<dbReference type="InterPro" id="IPR011333">
    <property type="entry name" value="SKP1/BTB/POZ_sf"/>
</dbReference>
<dbReference type="Proteomes" id="UP000736335">
    <property type="component" value="Unassembled WGS sequence"/>
</dbReference>
<sequence>MAATTALREALNRGISSGNLIDTKIVLYSHRDPSGRVRRPKALYTNSSILKTVPYFNDLLFGNFAESQSKDFKEAIDEEESADDYGYLSDSDLEDDEDEKVSYKHTAKSEIQPFDPFAVSGEDKVAREDYEERIEKGKVVKIPDIAFVTFQAFLMYLYTDLIEFAPFGSDENRRSRRAEIVKSSGDKIPRPSPKSIYRLADKYDIPTLKTLALNNIRSELEKCDIVEESFSIFASQFDEVRNLYLEQLAFVWVGDSTAEATRAKVEEKIDSFVVGDLEHTTDTFSALWEVANKDGDVKAPSIPTPTATPVTSPGHWASVNTALIKSIRKGVFFDRKYWARHSKGAATKQVGKVPQESRPAHDRP</sequence>
<feature type="region of interest" description="Disordered" evidence="1">
    <location>
        <begin position="75"/>
        <end position="94"/>
    </location>
</feature>
<dbReference type="Gene3D" id="3.30.710.10">
    <property type="entry name" value="Potassium Channel Kv1.1, Chain A"/>
    <property type="match status" value="1"/>
</dbReference>
<evidence type="ECO:0000256" key="1">
    <source>
        <dbReference type="SAM" id="MobiDB-lite"/>
    </source>
</evidence>
<feature type="region of interest" description="Disordered" evidence="1">
    <location>
        <begin position="344"/>
        <end position="364"/>
    </location>
</feature>
<accession>A0A9P6HF55</accession>
<evidence type="ECO:0000313" key="3">
    <source>
        <dbReference type="Proteomes" id="UP000736335"/>
    </source>
</evidence>
<keyword evidence="3" id="KW-1185">Reference proteome</keyword>
<gene>
    <name evidence="2" type="ORF">BJ322DRAFT_829074</name>
</gene>
<comment type="caution">
    <text evidence="2">The sequence shown here is derived from an EMBL/GenBank/DDBJ whole genome shotgun (WGS) entry which is preliminary data.</text>
</comment>
<protein>
    <recommendedName>
        <fullName evidence="4">BTB domain-containing protein</fullName>
    </recommendedName>
</protein>
<reference evidence="2" key="1">
    <citation type="journal article" date="2020" name="Nat. Commun.">
        <title>Large-scale genome sequencing of mycorrhizal fungi provides insights into the early evolution of symbiotic traits.</title>
        <authorList>
            <person name="Miyauchi S."/>
            <person name="Kiss E."/>
            <person name="Kuo A."/>
            <person name="Drula E."/>
            <person name="Kohler A."/>
            <person name="Sanchez-Garcia M."/>
            <person name="Morin E."/>
            <person name="Andreopoulos B."/>
            <person name="Barry K.W."/>
            <person name="Bonito G."/>
            <person name="Buee M."/>
            <person name="Carver A."/>
            <person name="Chen C."/>
            <person name="Cichocki N."/>
            <person name="Clum A."/>
            <person name="Culley D."/>
            <person name="Crous P.W."/>
            <person name="Fauchery L."/>
            <person name="Girlanda M."/>
            <person name="Hayes R.D."/>
            <person name="Keri Z."/>
            <person name="LaButti K."/>
            <person name="Lipzen A."/>
            <person name="Lombard V."/>
            <person name="Magnuson J."/>
            <person name="Maillard F."/>
            <person name="Murat C."/>
            <person name="Nolan M."/>
            <person name="Ohm R.A."/>
            <person name="Pangilinan J."/>
            <person name="Pereira M.F."/>
            <person name="Perotto S."/>
            <person name="Peter M."/>
            <person name="Pfister S."/>
            <person name="Riley R."/>
            <person name="Sitrit Y."/>
            <person name="Stielow J.B."/>
            <person name="Szollosi G."/>
            <person name="Zifcakova L."/>
            <person name="Stursova M."/>
            <person name="Spatafora J.W."/>
            <person name="Tedersoo L."/>
            <person name="Vaario L.M."/>
            <person name="Yamada A."/>
            <person name="Yan M."/>
            <person name="Wang P."/>
            <person name="Xu J."/>
            <person name="Bruns T."/>
            <person name="Baldrian P."/>
            <person name="Vilgalys R."/>
            <person name="Dunand C."/>
            <person name="Henrissat B."/>
            <person name="Grigoriev I.V."/>
            <person name="Hibbett D."/>
            <person name="Nagy L.G."/>
            <person name="Martin F.M."/>
        </authorList>
    </citation>
    <scope>NUCLEOTIDE SEQUENCE</scope>
    <source>
        <strain evidence="2">UH-Tt-Lm1</strain>
    </source>
</reference>
<evidence type="ECO:0008006" key="4">
    <source>
        <dbReference type="Google" id="ProtNLM"/>
    </source>
</evidence>
<dbReference type="PANTHER" id="PTHR24413">
    <property type="entry name" value="SPECKLE-TYPE POZ PROTEIN"/>
    <property type="match status" value="1"/>
</dbReference>
<dbReference type="OrthoDB" id="6359816at2759"/>
<reference evidence="2" key="2">
    <citation type="submission" date="2020-11" db="EMBL/GenBank/DDBJ databases">
        <authorList>
            <consortium name="DOE Joint Genome Institute"/>
            <person name="Kuo A."/>
            <person name="Miyauchi S."/>
            <person name="Kiss E."/>
            <person name="Drula E."/>
            <person name="Kohler A."/>
            <person name="Sanchez-Garcia M."/>
            <person name="Andreopoulos B."/>
            <person name="Barry K.W."/>
            <person name="Bonito G."/>
            <person name="Buee M."/>
            <person name="Carver A."/>
            <person name="Chen C."/>
            <person name="Cichocki N."/>
            <person name="Clum A."/>
            <person name="Culley D."/>
            <person name="Crous P.W."/>
            <person name="Fauchery L."/>
            <person name="Girlanda M."/>
            <person name="Hayes R."/>
            <person name="Keri Z."/>
            <person name="Labutti K."/>
            <person name="Lipzen A."/>
            <person name="Lombard V."/>
            <person name="Magnuson J."/>
            <person name="Maillard F."/>
            <person name="Morin E."/>
            <person name="Murat C."/>
            <person name="Nolan M."/>
            <person name="Ohm R."/>
            <person name="Pangilinan J."/>
            <person name="Pereira M."/>
            <person name="Perotto S."/>
            <person name="Peter M."/>
            <person name="Riley R."/>
            <person name="Sitrit Y."/>
            <person name="Stielow B."/>
            <person name="Szollosi G."/>
            <person name="Zifcakova L."/>
            <person name="Stursova M."/>
            <person name="Spatafora J.W."/>
            <person name="Tedersoo L."/>
            <person name="Vaario L.-M."/>
            <person name="Yamada A."/>
            <person name="Yan M."/>
            <person name="Wang P."/>
            <person name="Xu J."/>
            <person name="Bruns T."/>
            <person name="Baldrian P."/>
            <person name="Vilgalys R."/>
            <person name="Henrissat B."/>
            <person name="Grigoriev I.V."/>
            <person name="Hibbett D."/>
            <person name="Nagy L.G."/>
            <person name="Martin F.M."/>
        </authorList>
    </citation>
    <scope>NUCLEOTIDE SEQUENCE</scope>
    <source>
        <strain evidence="2">UH-Tt-Lm1</strain>
    </source>
</reference>
<dbReference type="AlphaFoldDB" id="A0A9P6HF55"/>
<proteinExistence type="predicted"/>
<name>A0A9P6HF55_9AGAM</name>
<organism evidence="2 3">
    <name type="scientific">Thelephora terrestris</name>
    <dbReference type="NCBI Taxonomy" id="56493"/>
    <lineage>
        <taxon>Eukaryota</taxon>
        <taxon>Fungi</taxon>
        <taxon>Dikarya</taxon>
        <taxon>Basidiomycota</taxon>
        <taxon>Agaricomycotina</taxon>
        <taxon>Agaricomycetes</taxon>
        <taxon>Thelephorales</taxon>
        <taxon>Thelephoraceae</taxon>
        <taxon>Thelephora</taxon>
    </lineage>
</organism>
<dbReference type="EMBL" id="WIUZ02000007">
    <property type="protein sequence ID" value="KAF9785419.1"/>
    <property type="molecule type" value="Genomic_DNA"/>
</dbReference>
<evidence type="ECO:0000313" key="2">
    <source>
        <dbReference type="EMBL" id="KAF9785419.1"/>
    </source>
</evidence>